<dbReference type="InterPro" id="IPR036770">
    <property type="entry name" value="Ankyrin_rpt-contain_sf"/>
</dbReference>
<dbReference type="PANTHER" id="PTHR10039">
    <property type="entry name" value="AMELOGENIN"/>
    <property type="match status" value="1"/>
</dbReference>
<evidence type="ECO:0000313" key="3">
    <source>
        <dbReference type="Proteomes" id="UP000639643"/>
    </source>
</evidence>
<organism evidence="2 3">
    <name type="scientific">Colletotrichum musicola</name>
    <dbReference type="NCBI Taxonomy" id="2175873"/>
    <lineage>
        <taxon>Eukaryota</taxon>
        <taxon>Fungi</taxon>
        <taxon>Dikarya</taxon>
        <taxon>Ascomycota</taxon>
        <taxon>Pezizomycotina</taxon>
        <taxon>Sordariomycetes</taxon>
        <taxon>Hypocreomycetidae</taxon>
        <taxon>Glomerellales</taxon>
        <taxon>Glomerellaceae</taxon>
        <taxon>Colletotrichum</taxon>
        <taxon>Colletotrichum orchidearum species complex</taxon>
    </lineage>
</organism>
<evidence type="ECO:0000256" key="1">
    <source>
        <dbReference type="PROSITE-ProRule" id="PRU00023"/>
    </source>
</evidence>
<dbReference type="Proteomes" id="UP000639643">
    <property type="component" value="Unassembled WGS sequence"/>
</dbReference>
<keyword evidence="1" id="KW-0040">ANK repeat</keyword>
<protein>
    <recommendedName>
        <fullName evidence="4">Ankyrin repeat protein</fullName>
    </recommendedName>
</protein>
<evidence type="ECO:0000313" key="2">
    <source>
        <dbReference type="EMBL" id="KAF6810008.1"/>
    </source>
</evidence>
<dbReference type="OrthoDB" id="4848188at2759"/>
<gene>
    <name evidence="2" type="ORF">CMUS01_13556</name>
</gene>
<name>A0A8H6JC50_9PEZI</name>
<comment type="caution">
    <text evidence="2">The sequence shown here is derived from an EMBL/GenBank/DDBJ whole genome shotgun (WGS) entry which is preliminary data.</text>
</comment>
<evidence type="ECO:0008006" key="4">
    <source>
        <dbReference type="Google" id="ProtNLM"/>
    </source>
</evidence>
<dbReference type="PROSITE" id="PS50088">
    <property type="entry name" value="ANK_REPEAT"/>
    <property type="match status" value="1"/>
</dbReference>
<dbReference type="Gene3D" id="1.25.40.20">
    <property type="entry name" value="Ankyrin repeat-containing domain"/>
    <property type="match status" value="2"/>
</dbReference>
<sequence length="801" mass="91138">MNVDIMQHFKYTPTIVVSATNNEDDIAKFVNTEIKKHIRWHRMPINQKEEIKSILLLQSDGMFQWAALQIKQLLELRSVAAIKERLGKLPMTLKDSYDEIYSKIASLHPYEKQLAIRAFQLVMCARRPLTTEELLGGVSVDPSQDDIDIETLEAPDIEETDILDFCQSLLVYQQHTDANGQEYKTCRVSHLSVIEYLETNHFGLLEAQCNVACATLKILRGFFKGYSHEEPREHHHEQGLIQLDPQHSYHAETTPKPLPKIIGGRLGPELIPYSRFAHYSIDWWWWHVIFVEREADSAIEARLHHHFTSFLGHPNRGSDAYNAWMQYTQAMEPGTDAHEFFTTCWMPLVINKRFTWKEPMRPLHLAGILGLRNLMLDWWNDLNLDMDHTMRLVPVSRKDSYEQTSSPDLETLWPLVSMVALNPDTRLLEHLVMTRGLEYACLNQPDKHVVTPLWAAAISSDPSSLRFLLRRVSDVHLNGPQTSLWPLPLGAAVCYGTEEALRLLLQAGAKPNLSEAETQRYPGRETFLGEAVSRRNLNFVKLLVEAGADVNADAGFQVGSALAAARTTEVQELLISAGADVNQVLRGNFGSALEAVAYGMSLRHVRMLLRNGANPNMLSHSWYSTPLTAVVVSAVGVTSPWTNKWQQECYDKCLLLLGAGADVNTTYRSDAGYCSALDACFHLLFRIRTKGATEHFFLCYKWMNLLICHGAVWRGRINDWKSMAGARVRSDLGWRVRPFAQAVSGFDFWDRLRNNNAAVAEDEKDMALWQKSWAALLARYQSTTKQRMIKQLTSRQVTEVH</sequence>
<dbReference type="PANTHER" id="PTHR10039:SF15">
    <property type="entry name" value="NACHT DOMAIN-CONTAINING PROTEIN"/>
    <property type="match status" value="1"/>
</dbReference>
<dbReference type="InterPro" id="IPR002110">
    <property type="entry name" value="Ankyrin_rpt"/>
</dbReference>
<dbReference type="SMART" id="SM00248">
    <property type="entry name" value="ANK"/>
    <property type="match status" value="4"/>
</dbReference>
<proteinExistence type="predicted"/>
<accession>A0A8H6JC50</accession>
<dbReference type="EMBL" id="WIGM01000869">
    <property type="protein sequence ID" value="KAF6810008.1"/>
    <property type="molecule type" value="Genomic_DNA"/>
</dbReference>
<dbReference type="AlphaFoldDB" id="A0A8H6JC50"/>
<dbReference type="Pfam" id="PF12796">
    <property type="entry name" value="Ank_2"/>
    <property type="match status" value="1"/>
</dbReference>
<dbReference type="SUPFAM" id="SSF48403">
    <property type="entry name" value="Ankyrin repeat"/>
    <property type="match status" value="1"/>
</dbReference>
<reference evidence="2" key="1">
    <citation type="journal article" date="2020" name="Phytopathology">
        <title>Genome Sequence Resources of Colletotrichum truncatum, C. plurivorum, C. musicola, and C. sojae: Four Species Pathogenic to Soybean (Glycine max).</title>
        <authorList>
            <person name="Rogerio F."/>
            <person name="Boufleur T.R."/>
            <person name="Ciampi-Guillardi M."/>
            <person name="Sukno S.A."/>
            <person name="Thon M.R."/>
            <person name="Massola Junior N.S."/>
            <person name="Baroncelli R."/>
        </authorList>
    </citation>
    <scope>NUCLEOTIDE SEQUENCE</scope>
    <source>
        <strain evidence="2">LFN0074</strain>
    </source>
</reference>
<feature type="repeat" description="ANK" evidence="1">
    <location>
        <begin position="523"/>
        <end position="555"/>
    </location>
</feature>
<keyword evidence="3" id="KW-1185">Reference proteome</keyword>